<accession>F7ZHI3</accession>
<proteinExistence type="predicted"/>
<feature type="domain" description="Potassium channel" evidence="2">
    <location>
        <begin position="80"/>
        <end position="130"/>
    </location>
</feature>
<dbReference type="EMBL" id="CP002623">
    <property type="protein sequence ID" value="AEI92394.1"/>
    <property type="molecule type" value="Genomic_DNA"/>
</dbReference>
<gene>
    <name evidence="3" type="ordered locus">RLO149_c003640</name>
</gene>
<dbReference type="InterPro" id="IPR013099">
    <property type="entry name" value="K_chnl_dom"/>
</dbReference>
<organism evidence="3 4">
    <name type="scientific">Roseobacter litoralis (strain ATCC 49566 / DSM 6996 / JCM 21268 / NBRC 15278 / OCh 149)</name>
    <dbReference type="NCBI Taxonomy" id="391595"/>
    <lineage>
        <taxon>Bacteria</taxon>
        <taxon>Pseudomonadati</taxon>
        <taxon>Pseudomonadota</taxon>
        <taxon>Alphaproteobacteria</taxon>
        <taxon>Rhodobacterales</taxon>
        <taxon>Roseobacteraceae</taxon>
        <taxon>Roseobacter</taxon>
    </lineage>
</organism>
<reference evidence="3 4" key="1">
    <citation type="journal article" date="2011" name="BMC Genomics">
        <title>Comparative genome analysis and genome-guided physiological analysis of Roseobacter litoralis.</title>
        <authorList>
            <person name="Kalhoefer D."/>
            <person name="Thole S."/>
            <person name="Voget S."/>
            <person name="Lehmann R."/>
            <person name="Liesegang H."/>
            <person name="Wollher A."/>
            <person name="Daniel R."/>
            <person name="Simon M."/>
            <person name="Brinkhoff T."/>
        </authorList>
    </citation>
    <scope>NUCLEOTIDE SEQUENCE [LARGE SCALE GENOMIC DNA]</scope>
    <source>
        <strain evidence="4">ATCC 49566 / DSM 6996 / JCM 21268 / NBRC 15278 / OCh 149</strain>
    </source>
</reference>
<dbReference type="eggNOG" id="ENOG5032YV7">
    <property type="taxonomic scope" value="Bacteria"/>
</dbReference>
<keyword evidence="4" id="KW-1185">Reference proteome</keyword>
<protein>
    <recommendedName>
        <fullName evidence="2">Potassium channel domain-containing protein</fullName>
    </recommendedName>
</protein>
<evidence type="ECO:0000313" key="4">
    <source>
        <dbReference type="Proteomes" id="UP000001353"/>
    </source>
</evidence>
<sequence>MSVLFQITLGSSLLVLCTFIHVGVMVSLTRRLRMMKQAMEPTTQKKYFAVHSAVVFALMLSHTIHLYIWAFSIWALGALPGYEEPIYFALVTYTTVGYGDTTLGPAFRIFGAMASVNGILAFGMTTAFLVGLFPRVLGLPTEKDDPKP</sequence>
<evidence type="ECO:0000313" key="3">
    <source>
        <dbReference type="EMBL" id="AEI92394.1"/>
    </source>
</evidence>
<evidence type="ECO:0000259" key="2">
    <source>
        <dbReference type="Pfam" id="PF07885"/>
    </source>
</evidence>
<keyword evidence="1" id="KW-1133">Transmembrane helix</keyword>
<keyword evidence="1" id="KW-0812">Transmembrane</keyword>
<dbReference type="Proteomes" id="UP000001353">
    <property type="component" value="Chromosome"/>
</dbReference>
<dbReference type="HOGENOM" id="CLU_116321_1_1_5"/>
<feature type="transmembrane region" description="Helical" evidence="1">
    <location>
        <begin position="48"/>
        <end position="70"/>
    </location>
</feature>
<dbReference type="OrthoDB" id="2974133at2"/>
<evidence type="ECO:0000256" key="1">
    <source>
        <dbReference type="SAM" id="Phobius"/>
    </source>
</evidence>
<dbReference type="Gene3D" id="1.10.287.70">
    <property type="match status" value="1"/>
</dbReference>
<dbReference type="AlphaFoldDB" id="F7ZHI3"/>
<dbReference type="STRING" id="391595.RLO149_c003640"/>
<feature type="transmembrane region" description="Helical" evidence="1">
    <location>
        <begin position="109"/>
        <end position="133"/>
    </location>
</feature>
<dbReference type="Pfam" id="PF07885">
    <property type="entry name" value="Ion_trans_2"/>
    <property type="match status" value="1"/>
</dbReference>
<keyword evidence="1" id="KW-0472">Membrane</keyword>
<dbReference type="SUPFAM" id="SSF81324">
    <property type="entry name" value="Voltage-gated potassium channels"/>
    <property type="match status" value="1"/>
</dbReference>
<feature type="transmembrane region" description="Helical" evidence="1">
    <location>
        <begin position="6"/>
        <end position="28"/>
    </location>
</feature>
<dbReference type="KEGG" id="rli:RLO149_c003640"/>
<name>F7ZHI3_ROSLO</name>